<keyword evidence="3" id="KW-0732">Signal</keyword>
<feature type="region of interest" description="Disordered" evidence="1">
    <location>
        <begin position="201"/>
        <end position="229"/>
    </location>
</feature>
<keyword evidence="2" id="KW-1133">Transmembrane helix</keyword>
<evidence type="ECO:0000256" key="1">
    <source>
        <dbReference type="SAM" id="MobiDB-lite"/>
    </source>
</evidence>
<evidence type="ECO:0008006" key="6">
    <source>
        <dbReference type="Google" id="ProtNLM"/>
    </source>
</evidence>
<keyword evidence="5" id="KW-1185">Reference proteome</keyword>
<dbReference type="EMBL" id="JACHJN010000001">
    <property type="protein sequence ID" value="MBB5953864.1"/>
    <property type="molecule type" value="Genomic_DNA"/>
</dbReference>
<comment type="caution">
    <text evidence="4">The sequence shown here is derived from an EMBL/GenBank/DDBJ whole genome shotgun (WGS) entry which is preliminary data.</text>
</comment>
<dbReference type="RefSeq" id="WP_184687664.1">
    <property type="nucleotide sequence ID" value="NZ_JACHJN010000001.1"/>
</dbReference>
<reference evidence="4 5" key="1">
    <citation type="submission" date="2020-08" db="EMBL/GenBank/DDBJ databases">
        <title>Genomic Encyclopedia of Type Strains, Phase III (KMG-III): the genomes of soil and plant-associated and newly described type strains.</title>
        <authorList>
            <person name="Whitman W."/>
        </authorList>
    </citation>
    <scope>NUCLEOTIDE SEQUENCE [LARGE SCALE GENOMIC DNA]</scope>
    <source>
        <strain evidence="4 5">CECT 8640</strain>
    </source>
</reference>
<name>A0A841CBX7_9PSEU</name>
<dbReference type="AlphaFoldDB" id="A0A841CBX7"/>
<proteinExistence type="predicted"/>
<feature type="transmembrane region" description="Helical" evidence="2">
    <location>
        <begin position="235"/>
        <end position="253"/>
    </location>
</feature>
<feature type="signal peptide" evidence="3">
    <location>
        <begin position="1"/>
        <end position="30"/>
    </location>
</feature>
<accession>A0A841CBX7</accession>
<protein>
    <recommendedName>
        <fullName evidence="6">Secreted protein</fullName>
    </recommendedName>
</protein>
<evidence type="ECO:0000256" key="2">
    <source>
        <dbReference type="SAM" id="Phobius"/>
    </source>
</evidence>
<evidence type="ECO:0000313" key="4">
    <source>
        <dbReference type="EMBL" id="MBB5953864.1"/>
    </source>
</evidence>
<evidence type="ECO:0000313" key="5">
    <source>
        <dbReference type="Proteomes" id="UP000547510"/>
    </source>
</evidence>
<sequence>MVCRKSSVFALVALAMVAFSMALFSSSASAREAVSPPSPEDFAAALGAAKTPAAISFAKTNFRQVHGVEPSTVTVADHGVAAYVLNPDFVRGVAGAPAGVLQYIAVTAVADNGVRATLRANPEDGGDWVVGSVFSGDDEEVLSQRLRPGSVLLNEPQINGWYELTPTGVALLQASLPQSEVGEFIPIAEYRKQVRARYGDKLPGSDYEKNRGLGFTRQDDAAAPPTDRGPSAAELGLPIAGAVVLLAFAVVVFRRYRYSHRKSTPASEGSRASK</sequence>
<dbReference type="Proteomes" id="UP000547510">
    <property type="component" value="Unassembled WGS sequence"/>
</dbReference>
<keyword evidence="2" id="KW-0812">Transmembrane</keyword>
<gene>
    <name evidence="4" type="ORF">FHS29_000434</name>
</gene>
<feature type="chain" id="PRO_5032434946" description="Secreted protein" evidence="3">
    <location>
        <begin position="31"/>
        <end position="274"/>
    </location>
</feature>
<evidence type="ECO:0000256" key="3">
    <source>
        <dbReference type="SAM" id="SignalP"/>
    </source>
</evidence>
<keyword evidence="2" id="KW-0472">Membrane</keyword>
<organism evidence="4 5">
    <name type="scientific">Saccharothrix tamanrassetensis</name>
    <dbReference type="NCBI Taxonomy" id="1051531"/>
    <lineage>
        <taxon>Bacteria</taxon>
        <taxon>Bacillati</taxon>
        <taxon>Actinomycetota</taxon>
        <taxon>Actinomycetes</taxon>
        <taxon>Pseudonocardiales</taxon>
        <taxon>Pseudonocardiaceae</taxon>
        <taxon>Saccharothrix</taxon>
    </lineage>
</organism>